<dbReference type="SUPFAM" id="SSF56112">
    <property type="entry name" value="Protein kinase-like (PK-like)"/>
    <property type="match status" value="1"/>
</dbReference>
<dbReference type="InterPro" id="IPR051175">
    <property type="entry name" value="CLK_kinases"/>
</dbReference>
<dbReference type="InterPro" id="IPR011009">
    <property type="entry name" value="Kinase-like_dom_sf"/>
</dbReference>
<dbReference type="GO" id="GO:0004674">
    <property type="term" value="F:protein serine/threonine kinase activity"/>
    <property type="evidence" value="ECO:0007669"/>
    <property type="project" value="UniProtKB-KW"/>
</dbReference>
<comment type="similarity">
    <text evidence="6">Belongs to the protein kinase superfamily. CMGC Ser/Thr protein kinase family. Lammer subfamily.</text>
</comment>
<evidence type="ECO:0000256" key="3">
    <source>
        <dbReference type="ARBA" id="ARBA00022741"/>
    </source>
</evidence>
<dbReference type="InterPro" id="IPR000719">
    <property type="entry name" value="Prot_kinase_dom"/>
</dbReference>
<dbReference type="Gene3D" id="1.10.510.10">
    <property type="entry name" value="Transferase(Phosphotransferase) domain 1"/>
    <property type="match status" value="1"/>
</dbReference>
<accession>A0AAE8ZU75</accession>
<organism evidence="8 9">
    <name type="scientific">Caenorhabditis briggsae</name>
    <dbReference type="NCBI Taxonomy" id="6238"/>
    <lineage>
        <taxon>Eukaryota</taxon>
        <taxon>Metazoa</taxon>
        <taxon>Ecdysozoa</taxon>
        <taxon>Nematoda</taxon>
        <taxon>Chromadorea</taxon>
        <taxon>Rhabditida</taxon>
        <taxon>Rhabditina</taxon>
        <taxon>Rhabditomorpha</taxon>
        <taxon>Rhabditoidea</taxon>
        <taxon>Rhabditidae</taxon>
        <taxon>Peloderinae</taxon>
        <taxon>Caenorhabditis</taxon>
    </lineage>
</organism>
<feature type="domain" description="Protein kinase" evidence="7">
    <location>
        <begin position="17"/>
        <end position="292"/>
    </location>
</feature>
<name>A0AAE8ZU75_CAEBR</name>
<dbReference type="SMART" id="SM00220">
    <property type="entry name" value="S_TKc"/>
    <property type="match status" value="1"/>
</dbReference>
<dbReference type="PROSITE" id="PS50011">
    <property type="entry name" value="PROTEIN_KINASE_DOM"/>
    <property type="match status" value="1"/>
</dbReference>
<evidence type="ECO:0000313" key="8">
    <source>
        <dbReference type="EMBL" id="ULT81442.1"/>
    </source>
</evidence>
<dbReference type="GO" id="GO:0005524">
    <property type="term" value="F:ATP binding"/>
    <property type="evidence" value="ECO:0007669"/>
    <property type="project" value="UniProtKB-KW"/>
</dbReference>
<dbReference type="FunFam" id="1.10.510.10:FF:001976">
    <property type="entry name" value="Protein CBG16237"/>
    <property type="match status" value="1"/>
</dbReference>
<keyword evidence="2" id="KW-0808">Transferase</keyword>
<sequence>MYTAIRIPKGDWIQGRYRVTEVLGIGARSTCFRVEDRKNRNATHVCKVKRLRDGTQEAFETEIAALMKCRGSSCFPQVSDSFVNLSHRVIVLSFEGETIGDVLKRNRNMRFSNSNNLRISSQLTGALSFLHSTGYLHRNLTKDIILLKRSTNHVLVSLVDLGKVSLTTTREKCEFSSYWTSYHVASGKHFAERDDYISSMYLIGELAGFRLIDFIDHDLDEFKKIFHSRPTSFFKEPEKWIGRIVEYVDVMPCEGTKINMNEMFLLYATAIDNVSPHSPIAYKTVNNAIKVQ</sequence>
<dbReference type="Gene3D" id="3.30.200.20">
    <property type="entry name" value="Phosphorylase Kinase, domain 1"/>
    <property type="match status" value="1"/>
</dbReference>
<evidence type="ECO:0000256" key="4">
    <source>
        <dbReference type="ARBA" id="ARBA00022777"/>
    </source>
</evidence>
<gene>
    <name evidence="8" type="ORF">L3Y34_011390</name>
</gene>
<protein>
    <recommendedName>
        <fullName evidence="7">Protein kinase domain-containing protein</fullName>
    </recommendedName>
</protein>
<dbReference type="Proteomes" id="UP000827892">
    <property type="component" value="Chromosome X"/>
</dbReference>
<dbReference type="PANTHER" id="PTHR45646:SF11">
    <property type="entry name" value="SERINE_THREONINE-PROTEIN KINASE DOA"/>
    <property type="match status" value="1"/>
</dbReference>
<reference evidence="8 9" key="1">
    <citation type="submission" date="2022-05" db="EMBL/GenBank/DDBJ databases">
        <title>Chromosome-level reference genomes for two strains of Caenorhabditis briggsae: an improved platform for comparative genomics.</title>
        <authorList>
            <person name="Stevens L."/>
            <person name="Andersen E.C."/>
        </authorList>
    </citation>
    <scope>NUCLEOTIDE SEQUENCE [LARGE SCALE GENOMIC DNA]</scope>
    <source>
        <strain evidence="8">QX1410_ONT</strain>
        <tissue evidence="8">Whole-organism</tissue>
    </source>
</reference>
<evidence type="ECO:0000256" key="5">
    <source>
        <dbReference type="ARBA" id="ARBA00022840"/>
    </source>
</evidence>
<evidence type="ECO:0000256" key="1">
    <source>
        <dbReference type="ARBA" id="ARBA00022527"/>
    </source>
</evidence>
<evidence type="ECO:0000256" key="6">
    <source>
        <dbReference type="ARBA" id="ARBA00037966"/>
    </source>
</evidence>
<dbReference type="EMBL" id="CP090896">
    <property type="protein sequence ID" value="ULT81442.1"/>
    <property type="molecule type" value="Genomic_DNA"/>
</dbReference>
<keyword evidence="3" id="KW-0547">Nucleotide-binding</keyword>
<dbReference type="PANTHER" id="PTHR45646">
    <property type="entry name" value="SERINE/THREONINE-PROTEIN KINASE DOA-RELATED"/>
    <property type="match status" value="1"/>
</dbReference>
<keyword evidence="1" id="KW-0723">Serine/threonine-protein kinase</keyword>
<proteinExistence type="inferred from homology"/>
<dbReference type="Pfam" id="PF00069">
    <property type="entry name" value="Pkinase"/>
    <property type="match status" value="1"/>
</dbReference>
<keyword evidence="4" id="KW-0418">Kinase</keyword>
<evidence type="ECO:0000313" key="9">
    <source>
        <dbReference type="Proteomes" id="UP000827892"/>
    </source>
</evidence>
<evidence type="ECO:0000259" key="7">
    <source>
        <dbReference type="PROSITE" id="PS50011"/>
    </source>
</evidence>
<dbReference type="AlphaFoldDB" id="A0AAE8ZU75"/>
<evidence type="ECO:0000256" key="2">
    <source>
        <dbReference type="ARBA" id="ARBA00022679"/>
    </source>
</evidence>
<keyword evidence="5" id="KW-0067">ATP-binding</keyword>